<gene>
    <name evidence="2" type="ORF">NQ315_011794</name>
</gene>
<dbReference type="AlphaFoldDB" id="A0AAV8W1V9"/>
<evidence type="ECO:0000256" key="1">
    <source>
        <dbReference type="SAM" id="MobiDB-lite"/>
    </source>
</evidence>
<feature type="region of interest" description="Disordered" evidence="1">
    <location>
        <begin position="1"/>
        <end position="30"/>
    </location>
</feature>
<accession>A0AAV8W1V9</accession>
<proteinExistence type="predicted"/>
<dbReference type="EMBL" id="JANEYG010000015">
    <property type="protein sequence ID" value="KAJ8920137.1"/>
    <property type="molecule type" value="Genomic_DNA"/>
</dbReference>
<protein>
    <submittedName>
        <fullName evidence="2">Uncharacterized protein</fullName>
    </submittedName>
</protein>
<dbReference type="Gene3D" id="3.30.200.20">
    <property type="entry name" value="Phosphorylase Kinase, domain 1"/>
    <property type="match status" value="1"/>
</dbReference>
<evidence type="ECO:0000313" key="2">
    <source>
        <dbReference type="EMBL" id="KAJ8920137.1"/>
    </source>
</evidence>
<name>A0AAV8W1V9_9CUCU</name>
<evidence type="ECO:0000313" key="3">
    <source>
        <dbReference type="Proteomes" id="UP001159042"/>
    </source>
</evidence>
<comment type="caution">
    <text evidence="2">The sequence shown here is derived from an EMBL/GenBank/DDBJ whole genome shotgun (WGS) entry which is preliminary data.</text>
</comment>
<organism evidence="2 3">
    <name type="scientific">Exocentrus adspersus</name>
    <dbReference type="NCBI Taxonomy" id="1586481"/>
    <lineage>
        <taxon>Eukaryota</taxon>
        <taxon>Metazoa</taxon>
        <taxon>Ecdysozoa</taxon>
        <taxon>Arthropoda</taxon>
        <taxon>Hexapoda</taxon>
        <taxon>Insecta</taxon>
        <taxon>Pterygota</taxon>
        <taxon>Neoptera</taxon>
        <taxon>Endopterygota</taxon>
        <taxon>Coleoptera</taxon>
        <taxon>Polyphaga</taxon>
        <taxon>Cucujiformia</taxon>
        <taxon>Chrysomeloidea</taxon>
        <taxon>Cerambycidae</taxon>
        <taxon>Lamiinae</taxon>
        <taxon>Acanthocinini</taxon>
        <taxon>Exocentrus</taxon>
    </lineage>
</organism>
<keyword evidence="3" id="KW-1185">Reference proteome</keyword>
<reference evidence="2 3" key="1">
    <citation type="journal article" date="2023" name="Insect Mol. Biol.">
        <title>Genome sequencing provides insights into the evolution of gene families encoding plant cell wall-degrading enzymes in longhorned beetles.</title>
        <authorList>
            <person name="Shin N.R."/>
            <person name="Okamura Y."/>
            <person name="Kirsch R."/>
            <person name="Pauchet Y."/>
        </authorList>
    </citation>
    <scope>NUCLEOTIDE SEQUENCE [LARGE SCALE GENOMIC DNA]</scope>
    <source>
        <strain evidence="2">EAD_L_NR</strain>
    </source>
</reference>
<dbReference type="Proteomes" id="UP001159042">
    <property type="component" value="Unassembled WGS sequence"/>
</dbReference>
<sequence>MTSQSSLESRDSPVATHANNPAFALDSDDVPEEFSTSSTYVSFQRSGRITPPATTIPRFRKYCLDDFNFLKVLGKGSFGKK</sequence>